<dbReference type="CDD" id="cd00397">
    <property type="entry name" value="DNA_BRE_C"/>
    <property type="match status" value="1"/>
</dbReference>
<dbReference type="GO" id="GO:0003677">
    <property type="term" value="F:DNA binding"/>
    <property type="evidence" value="ECO:0007669"/>
    <property type="project" value="InterPro"/>
</dbReference>
<dbReference type="InterPro" id="IPR048120">
    <property type="entry name" value="Integrase-like"/>
</dbReference>
<dbReference type="GO" id="GO:0006310">
    <property type="term" value="P:DNA recombination"/>
    <property type="evidence" value="ECO:0007669"/>
    <property type="project" value="UniProtKB-KW"/>
</dbReference>
<dbReference type="NCBIfam" id="NF041502">
    <property type="entry name" value="integrase_1"/>
    <property type="match status" value="1"/>
</dbReference>
<evidence type="ECO:0000259" key="3">
    <source>
        <dbReference type="PROSITE" id="PS51898"/>
    </source>
</evidence>
<proteinExistence type="predicted"/>
<dbReference type="InterPro" id="IPR011010">
    <property type="entry name" value="DNA_brk_join_enz"/>
</dbReference>
<dbReference type="Pfam" id="PF00589">
    <property type="entry name" value="Phage_integrase"/>
    <property type="match status" value="1"/>
</dbReference>
<gene>
    <name evidence="4" type="ORF">GTP44_02085</name>
</gene>
<dbReference type="GO" id="GO:0015074">
    <property type="term" value="P:DNA integration"/>
    <property type="evidence" value="ECO:0007669"/>
    <property type="project" value="InterPro"/>
</dbReference>
<comment type="caution">
    <text evidence="4">The sequence shown here is derived from an EMBL/GenBank/DDBJ whole genome shotgun (WGS) entry which is preliminary data.</text>
</comment>
<evidence type="ECO:0000256" key="2">
    <source>
        <dbReference type="SAM" id="MobiDB-lite"/>
    </source>
</evidence>
<dbReference type="InterPro" id="IPR002104">
    <property type="entry name" value="Integrase_catalytic"/>
</dbReference>
<evidence type="ECO:0000313" key="4">
    <source>
        <dbReference type="EMBL" id="MYM80750.1"/>
    </source>
</evidence>
<dbReference type="RefSeq" id="WP_161018095.1">
    <property type="nucleotide sequence ID" value="NZ_WWCP01000001.1"/>
</dbReference>
<dbReference type="AlphaFoldDB" id="A0A6L8MDC0"/>
<dbReference type="PROSITE" id="PS51898">
    <property type="entry name" value="TYR_RECOMBINASE"/>
    <property type="match status" value="1"/>
</dbReference>
<evidence type="ECO:0000313" key="5">
    <source>
        <dbReference type="Proteomes" id="UP000474565"/>
    </source>
</evidence>
<accession>A0A6L8MDC0</accession>
<protein>
    <submittedName>
        <fullName evidence="4">Tyrosine-type recombinase/integrase</fullName>
    </submittedName>
</protein>
<dbReference type="EMBL" id="WWCP01000001">
    <property type="protein sequence ID" value="MYM80750.1"/>
    <property type="molecule type" value="Genomic_DNA"/>
</dbReference>
<reference evidence="4 5" key="1">
    <citation type="submission" date="2019-12" db="EMBL/GenBank/DDBJ databases">
        <title>Novel species isolated from a subtropical stream in China.</title>
        <authorList>
            <person name="Lu H."/>
        </authorList>
    </citation>
    <scope>NUCLEOTIDE SEQUENCE [LARGE SCALE GENOMIC DNA]</scope>
    <source>
        <strain evidence="4 5">FT50W</strain>
    </source>
</reference>
<dbReference type="SUPFAM" id="SSF56349">
    <property type="entry name" value="DNA breaking-rejoining enzymes"/>
    <property type="match status" value="1"/>
</dbReference>
<feature type="region of interest" description="Disordered" evidence="2">
    <location>
        <begin position="1"/>
        <end position="25"/>
    </location>
</feature>
<evidence type="ECO:0000256" key="1">
    <source>
        <dbReference type="ARBA" id="ARBA00023172"/>
    </source>
</evidence>
<dbReference type="InterPro" id="IPR013762">
    <property type="entry name" value="Integrase-like_cat_sf"/>
</dbReference>
<keyword evidence="1" id="KW-0233">DNA recombination</keyword>
<dbReference type="Proteomes" id="UP000474565">
    <property type="component" value="Unassembled WGS sequence"/>
</dbReference>
<organism evidence="4 5">
    <name type="scientific">Duganella lactea</name>
    <dbReference type="NCBI Taxonomy" id="2692173"/>
    <lineage>
        <taxon>Bacteria</taxon>
        <taxon>Pseudomonadati</taxon>
        <taxon>Pseudomonadota</taxon>
        <taxon>Betaproteobacteria</taxon>
        <taxon>Burkholderiales</taxon>
        <taxon>Oxalobacteraceae</taxon>
        <taxon>Telluria group</taxon>
        <taxon>Duganella</taxon>
    </lineage>
</organism>
<sequence>MIQNNLKFDDELPRVSSSSQEKDEWRDISEELPPILILRSGGRINPRDIHWSFIDGVTPVSINFASLPFQVEPLIINLKRVLIDALERNSPSYAINLFRSFARLASLIAEVTKDPIHEISQWHISNFIGKYSLNDPLGRVGQLSALITRWSKMDYPGVTEDAVKLLSKVKKKGNVKGEAVRTLDPVDGPFTEYELQQLISELNNAYATRQLEEQFYYLVWLAILTGQRVSQYCALKVKDLIRTVDDQGDVSYEILIPKAKQRDELIRDSFLSRPLTIQFGEKLWSYSQRVISQNPTLKSEAALFPSPVEYRVREQLNPQFNGHWNSPDLSRAFREALADIAPISPRTMEPMNLAIGRFRDTLGTRAAQEGFGELVIAEILGHSDTQNVGAYVAVIPEIANRLDEQIGGDLAPIARAFLGAILIRPEDATRAEDPSSTIIDYRHSRGGVGSCGTKYDCKFRAPLACYTCFNFEAWLDGPHEQLLDHLVQERERLLTTSGPRVAAINDLTISAIRSVIRECNLIKSGITKSDSDE</sequence>
<feature type="domain" description="Tyr recombinase" evidence="3">
    <location>
        <begin position="185"/>
        <end position="407"/>
    </location>
</feature>
<name>A0A6L8MDC0_9BURK</name>
<dbReference type="Gene3D" id="1.10.443.10">
    <property type="entry name" value="Intergrase catalytic core"/>
    <property type="match status" value="1"/>
</dbReference>